<dbReference type="InterPro" id="IPR046335">
    <property type="entry name" value="LacI/GalR-like_sensor"/>
</dbReference>
<feature type="region of interest" description="Disordered" evidence="4">
    <location>
        <begin position="1"/>
        <end position="46"/>
    </location>
</feature>
<proteinExistence type="predicted"/>
<evidence type="ECO:0000256" key="3">
    <source>
        <dbReference type="ARBA" id="ARBA00023163"/>
    </source>
</evidence>
<dbReference type="PROSITE" id="PS00356">
    <property type="entry name" value="HTH_LACI_1"/>
    <property type="match status" value="1"/>
</dbReference>
<dbReference type="InterPro" id="IPR028082">
    <property type="entry name" value="Peripla_BP_I"/>
</dbReference>
<dbReference type="AlphaFoldDB" id="A0A8A1UQU7"/>
<keyword evidence="1" id="KW-0805">Transcription regulation</keyword>
<evidence type="ECO:0000259" key="5">
    <source>
        <dbReference type="PROSITE" id="PS50932"/>
    </source>
</evidence>
<dbReference type="CDD" id="cd01392">
    <property type="entry name" value="HTH_LacI"/>
    <property type="match status" value="1"/>
</dbReference>
<evidence type="ECO:0000313" key="7">
    <source>
        <dbReference type="Proteomes" id="UP000011074"/>
    </source>
</evidence>
<keyword evidence="3" id="KW-0804">Transcription</keyword>
<name>A0A8A1UQU7_STRR1</name>
<dbReference type="Gene3D" id="1.10.260.40">
    <property type="entry name" value="lambda repressor-like DNA-binding domains"/>
    <property type="match status" value="1"/>
</dbReference>
<organism evidence="6 7">
    <name type="scientific">Streptomyces rimosus subsp. rimosus (strain ATCC 10970 / DSM 40260 / JCM 4667 / NRRL 2234)</name>
    <dbReference type="NCBI Taxonomy" id="1265868"/>
    <lineage>
        <taxon>Bacteria</taxon>
        <taxon>Bacillati</taxon>
        <taxon>Actinomycetota</taxon>
        <taxon>Actinomycetes</taxon>
        <taxon>Kitasatosporales</taxon>
        <taxon>Streptomycetaceae</taxon>
        <taxon>Streptomyces</taxon>
    </lineage>
</organism>
<dbReference type="SMART" id="SM00354">
    <property type="entry name" value="HTH_LACI"/>
    <property type="match status" value="1"/>
</dbReference>
<dbReference type="Pfam" id="PF00356">
    <property type="entry name" value="LacI"/>
    <property type="match status" value="1"/>
</dbReference>
<dbReference type="PANTHER" id="PTHR30146:SF153">
    <property type="entry name" value="LACTOSE OPERON REPRESSOR"/>
    <property type="match status" value="1"/>
</dbReference>
<dbReference type="PROSITE" id="PS50932">
    <property type="entry name" value="HTH_LACI_2"/>
    <property type="match status" value="1"/>
</dbReference>
<dbReference type="GO" id="GO:0000976">
    <property type="term" value="F:transcription cis-regulatory region binding"/>
    <property type="evidence" value="ECO:0007669"/>
    <property type="project" value="TreeGrafter"/>
</dbReference>
<evidence type="ECO:0000313" key="6">
    <source>
        <dbReference type="EMBL" id="QST82557.1"/>
    </source>
</evidence>
<gene>
    <name evidence="6" type="ORF">SRIM_022505</name>
</gene>
<keyword evidence="2" id="KW-0238">DNA-binding</keyword>
<reference evidence="6" key="2">
    <citation type="submission" date="2020-01" db="EMBL/GenBank/DDBJ databases">
        <authorList>
            <person name="Algora L."/>
            <person name="Schniete J.K."/>
            <person name="MacFadyen A."/>
            <person name="Hoskisson P.A."/>
            <person name="Hunter I.S."/>
            <person name="Herron P.R."/>
        </authorList>
    </citation>
    <scope>NUCLEOTIDE SEQUENCE</scope>
    <source>
        <strain evidence="6">ATCC 10970</strain>
    </source>
</reference>
<dbReference type="Pfam" id="PF13377">
    <property type="entry name" value="Peripla_BP_3"/>
    <property type="match status" value="1"/>
</dbReference>
<dbReference type="EMBL" id="CP048261">
    <property type="protein sequence ID" value="QST82557.1"/>
    <property type="molecule type" value="Genomic_DNA"/>
</dbReference>
<dbReference type="Gene3D" id="3.40.50.2300">
    <property type="match status" value="2"/>
</dbReference>
<dbReference type="InterPro" id="IPR000843">
    <property type="entry name" value="HTH_LacI"/>
</dbReference>
<dbReference type="PANTHER" id="PTHR30146">
    <property type="entry name" value="LACI-RELATED TRANSCRIPTIONAL REPRESSOR"/>
    <property type="match status" value="1"/>
</dbReference>
<sequence>MYECRNVPARGAYGAGSRRPVRGLRDAAPARQRGSVQVPRGKRPLNLRPVTSRRTVTLLDVARAAGVSKSTVSDALQGSGRVAEETRRRVRDAADRLGYRPNSAARRLRRASTGALGLHLPRTATRLDYYMTLAFGAVTRAQEDGLDVVLLAPDGGAAGRLASRVDGLLVIDPEAADDAVTGLLDAGVPVVTGERYLGPATAPAGAVVCDNAASLTALLDHVRAAGARRPALLAPAGTSAWATALRDTAADWGRTHGCDVAVRTVPFAATPDEAARATADLLADDPAVDAVLCAPDGAAIGVLRAVSESGRTTGRDLLVASCVDGAALRGSAPPVTAIDLRPDAYGRACAALLCDILAGRAAPETVRHHEWELRVRASTRPEAGETPT</sequence>
<dbReference type="InterPro" id="IPR010982">
    <property type="entry name" value="Lambda_DNA-bd_dom_sf"/>
</dbReference>
<evidence type="ECO:0000256" key="2">
    <source>
        <dbReference type="ARBA" id="ARBA00023125"/>
    </source>
</evidence>
<evidence type="ECO:0000256" key="4">
    <source>
        <dbReference type="SAM" id="MobiDB-lite"/>
    </source>
</evidence>
<accession>A0A8A1UQU7</accession>
<dbReference type="GO" id="GO:0003700">
    <property type="term" value="F:DNA-binding transcription factor activity"/>
    <property type="evidence" value="ECO:0007669"/>
    <property type="project" value="TreeGrafter"/>
</dbReference>
<reference evidence="6" key="1">
    <citation type="submission" date="2012-12" db="EMBL/GenBank/DDBJ databases">
        <authorList>
            <person name="Pethick F.E."/>
            <person name="MacFadyen A.C."/>
            <person name="Tang Z."/>
            <person name="Sangal V."/>
            <person name="Tze-Tze L."/>
            <person name="Chu J."/>
            <person name="Guo M."/>
            <person name="Kirby R."/>
            <person name="Hoskisson P.A."/>
            <person name="Herron P.R."/>
            <person name="Hunter I.S."/>
        </authorList>
    </citation>
    <scope>NUCLEOTIDE SEQUENCE</scope>
    <source>
        <strain evidence="6">ATCC 10970</strain>
    </source>
</reference>
<reference evidence="6" key="3">
    <citation type="journal article" date="2021" name="bioRxiv">
        <title>Bilateral symmetry of linear streptomycete chromosomes.</title>
        <authorList>
            <person name="Algora-Gallardo L."/>
            <person name="Schniete J.K."/>
            <person name="Mark D.R."/>
            <person name="Hunter I.S."/>
            <person name="Herron P.R."/>
        </authorList>
    </citation>
    <scope>NUCLEOTIDE SEQUENCE</scope>
    <source>
        <strain evidence="6">ATCC 10970</strain>
    </source>
</reference>
<dbReference type="SUPFAM" id="SSF53822">
    <property type="entry name" value="Periplasmic binding protein-like I"/>
    <property type="match status" value="1"/>
</dbReference>
<evidence type="ECO:0000256" key="1">
    <source>
        <dbReference type="ARBA" id="ARBA00023015"/>
    </source>
</evidence>
<dbReference type="SUPFAM" id="SSF47413">
    <property type="entry name" value="lambda repressor-like DNA-binding domains"/>
    <property type="match status" value="1"/>
</dbReference>
<feature type="domain" description="HTH lacI-type" evidence="5">
    <location>
        <begin position="56"/>
        <end position="110"/>
    </location>
</feature>
<protein>
    <submittedName>
        <fullName evidence="6">LacI family transcriptional regulator</fullName>
    </submittedName>
</protein>
<dbReference type="Proteomes" id="UP000011074">
    <property type="component" value="Chromosome"/>
</dbReference>